<evidence type="ECO:0000313" key="5">
    <source>
        <dbReference type="EMBL" id="OZC06709.1"/>
    </source>
</evidence>
<comment type="similarity">
    <text evidence="2">Belongs to the peptidase S1 family. CLIP subfamily.</text>
</comment>
<dbReference type="InterPro" id="IPR001314">
    <property type="entry name" value="Peptidase_S1A"/>
</dbReference>
<dbReference type="InterPro" id="IPR001254">
    <property type="entry name" value="Trypsin_dom"/>
</dbReference>
<dbReference type="SMART" id="SM00020">
    <property type="entry name" value="Tryp_SPc"/>
    <property type="match status" value="1"/>
</dbReference>
<dbReference type="Proteomes" id="UP000242913">
    <property type="component" value="Unassembled WGS sequence"/>
</dbReference>
<feature type="domain" description="Peptidase S1" evidence="4">
    <location>
        <begin position="110"/>
        <end position="382"/>
    </location>
</feature>
<dbReference type="OrthoDB" id="6353231at2759"/>
<dbReference type="InterPro" id="IPR018114">
    <property type="entry name" value="TRYPSIN_HIS"/>
</dbReference>
<dbReference type="EMBL" id="KZ270071">
    <property type="protein sequence ID" value="OZC06709.1"/>
    <property type="molecule type" value="Genomic_DNA"/>
</dbReference>
<evidence type="ECO:0000256" key="1">
    <source>
        <dbReference type="ARBA" id="ARBA00023157"/>
    </source>
</evidence>
<dbReference type="InterPro" id="IPR009003">
    <property type="entry name" value="Peptidase_S1_PA"/>
</dbReference>
<keyword evidence="3" id="KW-0812">Transmembrane</keyword>
<reference evidence="5 6" key="1">
    <citation type="submission" date="2015-12" db="EMBL/GenBank/DDBJ databases">
        <title>Draft genome of the nematode, Onchocerca flexuosa.</title>
        <authorList>
            <person name="Mitreva M."/>
        </authorList>
    </citation>
    <scope>NUCLEOTIDE SEQUENCE [LARGE SCALE GENOMIC DNA]</scope>
    <source>
        <strain evidence="5">Red Deer</strain>
    </source>
</reference>
<evidence type="ECO:0000256" key="3">
    <source>
        <dbReference type="SAM" id="Phobius"/>
    </source>
</evidence>
<dbReference type="AlphaFoldDB" id="A0A238BMP7"/>
<evidence type="ECO:0000313" key="6">
    <source>
        <dbReference type="Proteomes" id="UP000242913"/>
    </source>
</evidence>
<feature type="transmembrane region" description="Helical" evidence="3">
    <location>
        <begin position="55"/>
        <end position="73"/>
    </location>
</feature>
<dbReference type="PRINTS" id="PR00722">
    <property type="entry name" value="CHYMOTRYPSIN"/>
</dbReference>
<dbReference type="GO" id="GO:0006508">
    <property type="term" value="P:proteolysis"/>
    <property type="evidence" value="ECO:0007669"/>
    <property type="project" value="InterPro"/>
</dbReference>
<dbReference type="Gene3D" id="2.40.10.10">
    <property type="entry name" value="Trypsin-like serine proteases"/>
    <property type="match status" value="1"/>
</dbReference>
<dbReference type="Pfam" id="PF00089">
    <property type="entry name" value="Trypsin"/>
    <property type="match status" value="1"/>
</dbReference>
<dbReference type="InterPro" id="IPR051487">
    <property type="entry name" value="Ser/Thr_Proteases_Immune/Dev"/>
</dbReference>
<keyword evidence="3" id="KW-1133">Transmembrane helix</keyword>
<dbReference type="PROSITE" id="PS50240">
    <property type="entry name" value="TRYPSIN_DOM"/>
    <property type="match status" value="1"/>
</dbReference>
<dbReference type="SUPFAM" id="SSF50494">
    <property type="entry name" value="Trypsin-like serine proteases"/>
    <property type="match status" value="1"/>
</dbReference>
<sequence length="382" mass="43695">MKYVHKIQRHISIIANEVWHCEFLCPHLFMPFTIEYFTSKEANDNMHKLPSTIKLFRMHSAIPITFAFIFAFISNVQPKENVVMVPNETHYDPRKCGVSLNVHKPYQLKIMGGTDVEMGEHPWTVAIYLKSFYCCVGTLISNKHVITAAHCFFKDVKPTLKLCGPKHAITEEEALENVKVMYGSKCLKPSNVSSCFNVLPMKTMAIVRAQYGRFFRQRCCGGDIALLELEHEIDEKDANYICLANRILLSENEKFYTIQAVGWGSNPTVKRIFMNNLQKLEFHRLIDRDKCKQIYGKLLSNDILCTEEAYSRNVCLGDSGGGLMAQLHDGRWLLLGISSYGTSCKKLADKAAQPLVQVYTDIRMYSGEIDKFTGYFLPWEQV</sequence>
<dbReference type="InterPro" id="IPR043504">
    <property type="entry name" value="Peptidase_S1_PA_chymotrypsin"/>
</dbReference>
<gene>
    <name evidence="5" type="ORF">X798_06299</name>
</gene>
<keyword evidence="1" id="KW-1015">Disulfide bond</keyword>
<dbReference type="PANTHER" id="PTHR24256">
    <property type="entry name" value="TRYPTASE-RELATED"/>
    <property type="match status" value="1"/>
</dbReference>
<organism evidence="5 6">
    <name type="scientific">Onchocerca flexuosa</name>
    <dbReference type="NCBI Taxonomy" id="387005"/>
    <lineage>
        <taxon>Eukaryota</taxon>
        <taxon>Metazoa</taxon>
        <taxon>Ecdysozoa</taxon>
        <taxon>Nematoda</taxon>
        <taxon>Chromadorea</taxon>
        <taxon>Rhabditida</taxon>
        <taxon>Spirurina</taxon>
        <taxon>Spiruromorpha</taxon>
        <taxon>Filarioidea</taxon>
        <taxon>Onchocercidae</taxon>
        <taxon>Onchocerca</taxon>
    </lineage>
</organism>
<keyword evidence="6" id="KW-1185">Reference proteome</keyword>
<proteinExistence type="inferred from homology"/>
<keyword evidence="3" id="KW-0472">Membrane</keyword>
<accession>A0A238BMP7</accession>
<protein>
    <submittedName>
        <fullName evidence="5">Trypsin</fullName>
    </submittedName>
</protein>
<name>A0A238BMP7_9BILA</name>
<dbReference type="GO" id="GO:0004252">
    <property type="term" value="F:serine-type endopeptidase activity"/>
    <property type="evidence" value="ECO:0007669"/>
    <property type="project" value="InterPro"/>
</dbReference>
<dbReference type="PROSITE" id="PS00134">
    <property type="entry name" value="TRYPSIN_HIS"/>
    <property type="match status" value="1"/>
</dbReference>
<evidence type="ECO:0000256" key="2">
    <source>
        <dbReference type="ARBA" id="ARBA00024195"/>
    </source>
</evidence>
<evidence type="ECO:0000259" key="4">
    <source>
        <dbReference type="PROSITE" id="PS50240"/>
    </source>
</evidence>